<dbReference type="Proteomes" id="UP000318288">
    <property type="component" value="Unassembled WGS sequence"/>
</dbReference>
<sequence length="444" mass="49487">MITRRSFLRGAGGAVLSLPWLESLAESPAAQAPHRFAVFYVPIGVVRRSFFPLETDNEVPVFRGADFKGVDGADIKPGLHPFPLTPTIKPLEGMREHVTLITGIDRTFQSGTDVHAQCGSCFLTSAAPYSIQHSAYPLDRTLDHVIADEIGGTTPFRTMEFSCNPHKDNKESIYFDNISWYATGQVAPSIRDPRKAYRRMFGTQEIERVRNISDLVLDEARSLSRELGYADREKFGEYLEAIRSIEVKTDRLEKMKGELDKVDLAEPSAAHLPRGEHIQLMADLMIVALQAGLTRVATFMIGPERWDTPYMFDGLFDEPMSHHKMSHNQRQYITHLEQVDHFHMQQFALVLEKMKAIKESNGSTLLDNTLITYGSGLGDGSTHQFHNLPIIVGGGAGFGIKGGRHIHCSDGTPLANLWLKQAQLMGLKGNRFADSTQAMHQLVG</sequence>
<gene>
    <name evidence="1" type="ORF">Poly51_34540</name>
</gene>
<name>A0A5C6F125_9BACT</name>
<dbReference type="EMBL" id="SJPW01000004">
    <property type="protein sequence ID" value="TWU54735.1"/>
    <property type="molecule type" value="Genomic_DNA"/>
</dbReference>
<dbReference type="InterPro" id="IPR011447">
    <property type="entry name" value="DUF1552"/>
</dbReference>
<comment type="caution">
    <text evidence="1">The sequence shown here is derived from an EMBL/GenBank/DDBJ whole genome shotgun (WGS) entry which is preliminary data.</text>
</comment>
<accession>A0A5C6F125</accession>
<dbReference type="InterPro" id="IPR006311">
    <property type="entry name" value="TAT_signal"/>
</dbReference>
<dbReference type="PROSITE" id="PS51318">
    <property type="entry name" value="TAT"/>
    <property type="match status" value="1"/>
</dbReference>
<dbReference type="Pfam" id="PF07586">
    <property type="entry name" value="HXXSHH"/>
    <property type="match status" value="1"/>
</dbReference>
<reference evidence="1 2" key="1">
    <citation type="submission" date="2019-02" db="EMBL/GenBank/DDBJ databases">
        <title>Deep-cultivation of Planctomycetes and their phenomic and genomic characterization uncovers novel biology.</title>
        <authorList>
            <person name="Wiegand S."/>
            <person name="Jogler M."/>
            <person name="Boedeker C."/>
            <person name="Pinto D."/>
            <person name="Vollmers J."/>
            <person name="Rivas-Marin E."/>
            <person name="Kohn T."/>
            <person name="Peeters S.H."/>
            <person name="Heuer A."/>
            <person name="Rast P."/>
            <person name="Oberbeckmann S."/>
            <person name="Bunk B."/>
            <person name="Jeske O."/>
            <person name="Meyerdierks A."/>
            <person name="Storesund J.E."/>
            <person name="Kallscheuer N."/>
            <person name="Luecker S."/>
            <person name="Lage O.M."/>
            <person name="Pohl T."/>
            <person name="Merkel B.J."/>
            <person name="Hornburger P."/>
            <person name="Mueller R.-W."/>
            <person name="Bruemmer F."/>
            <person name="Labrenz M."/>
            <person name="Spormann A.M."/>
            <person name="Op Den Camp H."/>
            <person name="Overmann J."/>
            <person name="Amann R."/>
            <person name="Jetten M.S.M."/>
            <person name="Mascher T."/>
            <person name="Medema M.H."/>
            <person name="Devos D.P."/>
            <person name="Kaster A.-K."/>
            <person name="Ovreas L."/>
            <person name="Rohde M."/>
            <person name="Galperin M.Y."/>
            <person name="Jogler C."/>
        </authorList>
    </citation>
    <scope>NUCLEOTIDE SEQUENCE [LARGE SCALE GENOMIC DNA]</scope>
    <source>
        <strain evidence="1 2">Poly51</strain>
    </source>
</reference>
<keyword evidence="2" id="KW-1185">Reference proteome</keyword>
<evidence type="ECO:0000313" key="2">
    <source>
        <dbReference type="Proteomes" id="UP000318288"/>
    </source>
</evidence>
<dbReference type="RefSeq" id="WP_146458897.1">
    <property type="nucleotide sequence ID" value="NZ_SJPW01000004.1"/>
</dbReference>
<evidence type="ECO:0008006" key="3">
    <source>
        <dbReference type="Google" id="ProtNLM"/>
    </source>
</evidence>
<dbReference type="OrthoDB" id="9146593at2"/>
<dbReference type="AlphaFoldDB" id="A0A5C6F125"/>
<proteinExistence type="predicted"/>
<evidence type="ECO:0000313" key="1">
    <source>
        <dbReference type="EMBL" id="TWU54735.1"/>
    </source>
</evidence>
<protein>
    <recommendedName>
        <fullName evidence="3">DUF1552 domain-containing protein</fullName>
    </recommendedName>
</protein>
<organism evidence="1 2">
    <name type="scientific">Rubripirellula tenax</name>
    <dbReference type="NCBI Taxonomy" id="2528015"/>
    <lineage>
        <taxon>Bacteria</taxon>
        <taxon>Pseudomonadati</taxon>
        <taxon>Planctomycetota</taxon>
        <taxon>Planctomycetia</taxon>
        <taxon>Pirellulales</taxon>
        <taxon>Pirellulaceae</taxon>
        <taxon>Rubripirellula</taxon>
    </lineage>
</organism>